<keyword evidence="2" id="KW-0808">Transferase</keyword>
<dbReference type="EMBL" id="CP048409">
    <property type="protein sequence ID" value="QIA09110.1"/>
    <property type="molecule type" value="Genomic_DNA"/>
</dbReference>
<dbReference type="REBASE" id="379366">
    <property type="entry name" value="M.DspM1DndCP"/>
</dbReference>
<dbReference type="Proteomes" id="UP000474630">
    <property type="component" value="Chromosome"/>
</dbReference>
<dbReference type="RefSeq" id="WP_163348020.1">
    <property type="nucleotide sequence ID" value="NZ_CP048409.1"/>
</dbReference>
<protein>
    <submittedName>
        <fullName evidence="2">DNA phosphorothioation system sulfurtransferase DndC</fullName>
    </submittedName>
</protein>
<dbReference type="Pfam" id="PF01507">
    <property type="entry name" value="PAPS_reduct"/>
    <property type="match status" value="1"/>
</dbReference>
<dbReference type="KEGG" id="drc:G0Q07_15915"/>
<reference evidence="2 3" key="1">
    <citation type="submission" date="2020-02" db="EMBL/GenBank/DDBJ databases">
        <title>Genome sequencing for Draconibacterium sp. strain M1.</title>
        <authorList>
            <person name="Park S.-J."/>
        </authorList>
    </citation>
    <scope>NUCLEOTIDE SEQUENCE [LARGE SCALE GENOMIC DNA]</scope>
    <source>
        <strain evidence="2 3">M1</strain>
    </source>
</reference>
<dbReference type="InterPro" id="IPR017598">
    <property type="entry name" value="SulphurTrfase_DndC"/>
</dbReference>
<evidence type="ECO:0000313" key="2">
    <source>
        <dbReference type="EMBL" id="QIA09110.1"/>
    </source>
</evidence>
<dbReference type="InterPro" id="IPR014729">
    <property type="entry name" value="Rossmann-like_a/b/a_fold"/>
</dbReference>
<gene>
    <name evidence="2" type="primary">dndC</name>
    <name evidence="2" type="ORF">G0Q07_15915</name>
</gene>
<dbReference type="Gene3D" id="3.40.50.620">
    <property type="entry name" value="HUPs"/>
    <property type="match status" value="1"/>
</dbReference>
<dbReference type="NCBIfam" id="TIGR03183">
    <property type="entry name" value="DNA_S_dndC"/>
    <property type="match status" value="1"/>
</dbReference>
<dbReference type="InterPro" id="IPR002500">
    <property type="entry name" value="PAPS_reduct_dom"/>
</dbReference>
<dbReference type="PANTHER" id="PTHR43196">
    <property type="entry name" value="SULFATE ADENYLYLTRANSFERASE SUBUNIT 2"/>
    <property type="match status" value="1"/>
</dbReference>
<dbReference type="InterPro" id="IPR050128">
    <property type="entry name" value="Sulfate_adenylyltrnsfr_sub2"/>
</dbReference>
<keyword evidence="3" id="KW-1185">Reference proteome</keyword>
<name>A0A6C0RFD0_9BACT</name>
<organism evidence="2 3">
    <name type="scientific">Draconibacterium halophilum</name>
    <dbReference type="NCBI Taxonomy" id="2706887"/>
    <lineage>
        <taxon>Bacteria</taxon>
        <taxon>Pseudomonadati</taxon>
        <taxon>Bacteroidota</taxon>
        <taxon>Bacteroidia</taxon>
        <taxon>Marinilabiliales</taxon>
        <taxon>Prolixibacteraceae</taxon>
        <taxon>Draconibacterium</taxon>
    </lineage>
</organism>
<dbReference type="AlphaFoldDB" id="A0A6C0RFD0"/>
<dbReference type="PANTHER" id="PTHR43196:SF2">
    <property type="entry name" value="PHOSPHOADENOSINE PHOSPHOSULFATE REDUCTASE"/>
    <property type="match status" value="1"/>
</dbReference>
<evidence type="ECO:0000313" key="3">
    <source>
        <dbReference type="Proteomes" id="UP000474630"/>
    </source>
</evidence>
<evidence type="ECO:0000259" key="1">
    <source>
        <dbReference type="Pfam" id="PF01507"/>
    </source>
</evidence>
<proteinExistence type="predicted"/>
<dbReference type="GO" id="GO:0016740">
    <property type="term" value="F:transferase activity"/>
    <property type="evidence" value="ECO:0007669"/>
    <property type="project" value="UniProtKB-KW"/>
</dbReference>
<dbReference type="SUPFAM" id="SSF52402">
    <property type="entry name" value="Adenine nucleotide alpha hydrolases-like"/>
    <property type="match status" value="1"/>
</dbReference>
<accession>A0A6C0RFD0</accession>
<feature type="domain" description="Phosphoadenosine phosphosulphate reductase" evidence="1">
    <location>
        <begin position="29"/>
        <end position="262"/>
    </location>
</feature>
<sequence>MSNKRIDKLIDELVDQYTYRDTSKRPWIIGFSGGKDSTVLLTLVWRALEKVREELPYPFQLQRPVYVVCNDTMVENPVITEYVDDVLSKIEKEARNQDLPIIVQKTIPKIESTFWVNVLGKGYPVPNNSFRWCTDKLKIRPTSSFIEEQVNEKGEAIILIGARSSESATRARSIKKHEIKGKRLTKHPNHHNTLVYSPIKDLMLEEIWYIINALPSPWNYDNSKLFQIYANASADDYECPTVVTNKSHTSCGQSRFGCWTCTVVKEDKSMSALIDNGEEWMNPLLDYRNRLEEERNISDNRLATRRNGQLAVTEDGHKQGNYSPEYRARKLRELLELQIEIQRTKPGMELITNQELIAIQVYWYRDGIFDHKVGEIFAKIYGRDIETENANIENSIEKRLLKKVCGQYENDYELINNLLTLQHSKTLLLTNYGLQNDIEKRIEDFIKEEAEYEN</sequence>